<evidence type="ECO:0000313" key="1">
    <source>
        <dbReference type="EMBL" id="SDH69757.1"/>
    </source>
</evidence>
<evidence type="ECO:0000313" key="2">
    <source>
        <dbReference type="Proteomes" id="UP000198923"/>
    </source>
</evidence>
<organism evidence="1 2">
    <name type="scientific">Sinosporangium album</name>
    <dbReference type="NCBI Taxonomy" id="504805"/>
    <lineage>
        <taxon>Bacteria</taxon>
        <taxon>Bacillati</taxon>
        <taxon>Actinomycetota</taxon>
        <taxon>Actinomycetes</taxon>
        <taxon>Streptosporangiales</taxon>
        <taxon>Streptosporangiaceae</taxon>
        <taxon>Sinosporangium</taxon>
    </lineage>
</organism>
<dbReference type="RefSeq" id="WP_143020351.1">
    <property type="nucleotide sequence ID" value="NZ_FNCN01000020.1"/>
</dbReference>
<dbReference type="STRING" id="504805.SAMN05421505_120118"/>
<name>A0A1G8EIQ2_9ACTN</name>
<keyword evidence="2" id="KW-1185">Reference proteome</keyword>
<dbReference type="EMBL" id="FNCN01000020">
    <property type="protein sequence ID" value="SDH69757.1"/>
    <property type="molecule type" value="Genomic_DNA"/>
</dbReference>
<gene>
    <name evidence="1" type="ORF">SAMN05421505_120118</name>
</gene>
<protein>
    <submittedName>
        <fullName evidence="1">Uncharacterized protein</fullName>
    </submittedName>
</protein>
<proteinExistence type="predicted"/>
<accession>A0A1G8EIQ2</accession>
<dbReference type="AlphaFoldDB" id="A0A1G8EIQ2"/>
<dbReference type="Proteomes" id="UP000198923">
    <property type="component" value="Unassembled WGS sequence"/>
</dbReference>
<reference evidence="1 2" key="1">
    <citation type="submission" date="2016-10" db="EMBL/GenBank/DDBJ databases">
        <authorList>
            <person name="de Groot N.N."/>
        </authorList>
    </citation>
    <scope>NUCLEOTIDE SEQUENCE [LARGE SCALE GENOMIC DNA]</scope>
    <source>
        <strain evidence="1 2">CPCC 201354</strain>
    </source>
</reference>
<sequence length="116" mass="12762">MLPFEKLCGPELTSAGFGAGRLTDRNADHGRWYIRTHRTHNTEVEVDQENGNVTVSRLTDRNADWIAHSVTFPHEVPPALIAAYAAMVDRYDEARHSHPAATITAAELAGLSRKAA</sequence>